<name>A6HWH8_RAT</name>
<sequence length="40" mass="4256">MSALAVLTADQAGIKLRSADSAFPGLELKCVITVVRRLLQ</sequence>
<evidence type="ECO:0000313" key="2">
    <source>
        <dbReference type="Proteomes" id="UP000234681"/>
    </source>
</evidence>
<evidence type="ECO:0000313" key="1">
    <source>
        <dbReference type="EMBL" id="EDL82464.1"/>
    </source>
</evidence>
<gene>
    <name evidence="1" type="ORF">rCG_28668</name>
</gene>
<organism evidence="1 2">
    <name type="scientific">Rattus norvegicus</name>
    <name type="common">Rat</name>
    <dbReference type="NCBI Taxonomy" id="10116"/>
    <lineage>
        <taxon>Eukaryota</taxon>
        <taxon>Metazoa</taxon>
        <taxon>Chordata</taxon>
        <taxon>Craniata</taxon>
        <taxon>Vertebrata</taxon>
        <taxon>Euteleostomi</taxon>
        <taxon>Mammalia</taxon>
        <taxon>Eutheria</taxon>
        <taxon>Euarchontoglires</taxon>
        <taxon>Glires</taxon>
        <taxon>Rodentia</taxon>
        <taxon>Myomorpha</taxon>
        <taxon>Muroidea</taxon>
        <taxon>Muridae</taxon>
        <taxon>Murinae</taxon>
        <taxon>Rattus</taxon>
    </lineage>
</organism>
<accession>A6HWH8</accession>
<protein>
    <submittedName>
        <fullName evidence="1">RCG28668</fullName>
    </submittedName>
</protein>
<proteinExistence type="predicted"/>
<reference evidence="2" key="1">
    <citation type="submission" date="2005-09" db="EMBL/GenBank/DDBJ databases">
        <authorList>
            <person name="Mural R.J."/>
            <person name="Li P.W."/>
            <person name="Adams M.D."/>
            <person name="Amanatides P.G."/>
            <person name="Baden-Tillson H."/>
            <person name="Barnstead M."/>
            <person name="Chin S.H."/>
            <person name="Dew I."/>
            <person name="Evans C.A."/>
            <person name="Ferriera S."/>
            <person name="Flanigan M."/>
            <person name="Fosler C."/>
            <person name="Glodek A."/>
            <person name="Gu Z."/>
            <person name="Holt R.A."/>
            <person name="Jennings D."/>
            <person name="Kraft C.L."/>
            <person name="Lu F."/>
            <person name="Nguyen T."/>
            <person name="Nusskern D.R."/>
            <person name="Pfannkoch C.M."/>
            <person name="Sitter C."/>
            <person name="Sutton G.G."/>
            <person name="Venter J.C."/>
            <person name="Wang Z."/>
            <person name="Woodage T."/>
            <person name="Zheng X.H."/>
            <person name="Zhong F."/>
        </authorList>
    </citation>
    <scope>NUCLEOTIDE SEQUENCE [LARGE SCALE GENOMIC DNA]</scope>
    <source>
        <strain>BN</strain>
        <strain evidence="2">Sprague-Dawley</strain>
    </source>
</reference>
<dbReference type="AlphaFoldDB" id="A6HWH8"/>
<dbReference type="EMBL" id="CH473952">
    <property type="protein sequence ID" value="EDL82464.1"/>
    <property type="molecule type" value="Genomic_DNA"/>
</dbReference>
<dbReference type="Proteomes" id="UP000234681">
    <property type="component" value="Chromosome 2"/>
</dbReference>